<gene>
    <name evidence="3" type="ORF">AAAX94_14185</name>
</gene>
<evidence type="ECO:0000313" key="4">
    <source>
        <dbReference type="Proteomes" id="UP001470752"/>
    </source>
</evidence>
<dbReference type="EMBL" id="JBBNFW010000185">
    <property type="protein sequence ID" value="MEQ2414162.1"/>
    <property type="molecule type" value="Genomic_DNA"/>
</dbReference>
<dbReference type="Pfam" id="PF07811">
    <property type="entry name" value="TadE"/>
    <property type="match status" value="1"/>
</dbReference>
<accession>A0ABV1CP65</accession>
<dbReference type="RefSeq" id="WP_243176711.1">
    <property type="nucleotide sequence ID" value="NZ_JBBNFW010000185.1"/>
</dbReference>
<keyword evidence="4" id="KW-1185">Reference proteome</keyword>
<keyword evidence="1" id="KW-1133">Transmembrane helix</keyword>
<dbReference type="Proteomes" id="UP001470752">
    <property type="component" value="Unassembled WGS sequence"/>
</dbReference>
<organism evidence="3 4">
    <name type="scientific">Blautia acetigignens</name>
    <dbReference type="NCBI Taxonomy" id="2981783"/>
    <lineage>
        <taxon>Bacteria</taxon>
        <taxon>Bacillati</taxon>
        <taxon>Bacillota</taxon>
        <taxon>Clostridia</taxon>
        <taxon>Lachnospirales</taxon>
        <taxon>Lachnospiraceae</taxon>
        <taxon>Blautia</taxon>
    </lineage>
</organism>
<name>A0ABV1CP65_9FIRM</name>
<evidence type="ECO:0000259" key="2">
    <source>
        <dbReference type="Pfam" id="PF07811"/>
    </source>
</evidence>
<protein>
    <submittedName>
        <fullName evidence="3">TadE family protein</fullName>
    </submittedName>
</protein>
<feature type="transmembrane region" description="Helical" evidence="1">
    <location>
        <begin position="12"/>
        <end position="33"/>
    </location>
</feature>
<sequence length="142" mass="15632">MKKQLRKGSMAIETALLMPVILLVIMTVLYLFFYVHNRAWLTAAAYEAALSGSMEAAVPDGNSREAALKKGNELGDTGFFGSENLKVQAEEGKKVQVTYDLDTFSVYGGFRSHLKVQEAVKVIDPVSWIRKVKSASESIKGE</sequence>
<feature type="domain" description="TadE-like" evidence="2">
    <location>
        <begin position="8"/>
        <end position="49"/>
    </location>
</feature>
<keyword evidence="1" id="KW-0472">Membrane</keyword>
<keyword evidence="1" id="KW-0812">Transmembrane</keyword>
<proteinExistence type="predicted"/>
<comment type="caution">
    <text evidence="3">The sequence shown here is derived from an EMBL/GenBank/DDBJ whole genome shotgun (WGS) entry which is preliminary data.</text>
</comment>
<evidence type="ECO:0000256" key="1">
    <source>
        <dbReference type="SAM" id="Phobius"/>
    </source>
</evidence>
<evidence type="ECO:0000313" key="3">
    <source>
        <dbReference type="EMBL" id="MEQ2414162.1"/>
    </source>
</evidence>
<reference evidence="3 4" key="1">
    <citation type="submission" date="2024-04" db="EMBL/GenBank/DDBJ databases">
        <title>Human intestinal bacterial collection.</title>
        <authorList>
            <person name="Pauvert C."/>
            <person name="Hitch T.C.A."/>
            <person name="Clavel T."/>
        </authorList>
    </citation>
    <scope>NUCLEOTIDE SEQUENCE [LARGE SCALE GENOMIC DNA]</scope>
    <source>
        <strain evidence="3 4">CLA-AA-H161</strain>
    </source>
</reference>
<dbReference type="InterPro" id="IPR012495">
    <property type="entry name" value="TadE-like_dom"/>
</dbReference>